<name>A7TF95_VANPO</name>
<dbReference type="InterPro" id="IPR008914">
    <property type="entry name" value="PEBP"/>
</dbReference>
<protein>
    <recommendedName>
        <fullName evidence="4">Carboxypeptidase Y inhibitor</fullName>
    </recommendedName>
</protein>
<dbReference type="CDD" id="cd00866">
    <property type="entry name" value="PEBP_euk"/>
    <property type="match status" value="1"/>
</dbReference>
<keyword evidence="3" id="KW-1185">Reference proteome</keyword>
<gene>
    <name evidence="2" type="ORF">Kpol_2000p88</name>
</gene>
<dbReference type="EMBL" id="DS480382">
    <property type="protein sequence ID" value="EDO19120.1"/>
    <property type="molecule type" value="Genomic_DNA"/>
</dbReference>
<evidence type="ECO:0000313" key="2">
    <source>
        <dbReference type="EMBL" id="EDO19120.1"/>
    </source>
</evidence>
<dbReference type="InterPro" id="IPR035810">
    <property type="entry name" value="PEBP_euk"/>
</dbReference>
<accession>A7TF95</accession>
<dbReference type="PROSITE" id="PS01220">
    <property type="entry name" value="PBP"/>
    <property type="match status" value="1"/>
</dbReference>
<dbReference type="PANTHER" id="PTHR11362:SF148">
    <property type="entry name" value="CARBOXYPEPTIDASE Y INHIBITOR"/>
    <property type="match status" value="1"/>
</dbReference>
<reference evidence="2 3" key="1">
    <citation type="journal article" date="2007" name="Proc. Natl. Acad. Sci. U.S.A.">
        <title>Independent sorting-out of thousands of duplicated gene pairs in two yeast species descended from a whole-genome duplication.</title>
        <authorList>
            <person name="Scannell D.R."/>
            <person name="Frank A.C."/>
            <person name="Conant G.C."/>
            <person name="Byrne K.P."/>
            <person name="Woolfit M."/>
            <person name="Wolfe K.H."/>
        </authorList>
    </citation>
    <scope>NUCLEOTIDE SEQUENCE [LARGE SCALE GENOMIC DNA]</scope>
    <source>
        <strain evidence="3">ATCC 22028 / DSM 70294 / BCRC 21397 / CBS 2163 / NBRC 10782 / NRRL Y-8283 / UCD 57-17</strain>
    </source>
</reference>
<dbReference type="AlphaFoldDB" id="A7TF95"/>
<dbReference type="GO" id="GO:0005543">
    <property type="term" value="F:phospholipid binding"/>
    <property type="evidence" value="ECO:0007669"/>
    <property type="project" value="TreeGrafter"/>
</dbReference>
<dbReference type="RefSeq" id="XP_001646978.1">
    <property type="nucleotide sequence ID" value="XM_001646928.1"/>
</dbReference>
<dbReference type="OrthoDB" id="2506647at2759"/>
<dbReference type="InParanoid" id="A7TF95"/>
<evidence type="ECO:0000313" key="3">
    <source>
        <dbReference type="Proteomes" id="UP000000267"/>
    </source>
</evidence>
<dbReference type="Gene3D" id="3.90.280.10">
    <property type="entry name" value="PEBP-like"/>
    <property type="match status" value="1"/>
</dbReference>
<organism evidence="3">
    <name type="scientific">Vanderwaltozyma polyspora (strain ATCC 22028 / DSM 70294 / BCRC 21397 / CBS 2163 / NBRC 10782 / NRRL Y-8283 / UCD 57-17)</name>
    <name type="common">Kluyveromyces polysporus</name>
    <dbReference type="NCBI Taxonomy" id="436907"/>
    <lineage>
        <taxon>Eukaryota</taxon>
        <taxon>Fungi</taxon>
        <taxon>Dikarya</taxon>
        <taxon>Ascomycota</taxon>
        <taxon>Saccharomycotina</taxon>
        <taxon>Saccharomycetes</taxon>
        <taxon>Saccharomycetales</taxon>
        <taxon>Saccharomycetaceae</taxon>
        <taxon>Vanderwaltozyma</taxon>
    </lineage>
</organism>
<dbReference type="InterPro" id="IPR036610">
    <property type="entry name" value="PEBP-like_sf"/>
</dbReference>
<dbReference type="InterPro" id="IPR001858">
    <property type="entry name" value="Phosphatidylethanolamine-bd_CS"/>
</dbReference>
<evidence type="ECO:0000256" key="1">
    <source>
        <dbReference type="ARBA" id="ARBA00007091"/>
    </source>
</evidence>
<dbReference type="Proteomes" id="UP000000267">
    <property type="component" value="Unassembled WGS sequence"/>
</dbReference>
<sequence>MNQGINVCKTVVEALSKHDIVQDVIKNISFKPSGFLVIEYGTNLPVTMGNLLPVAQTQAKPKIQFISSPNANENNQDGFKPFSADKSNLFTLVMTDPDAPSRVDHKWSEYCHYVSTDIPLNNESGDNDLNFTTSFINEGNTLIPYMGPGPPKGTGQHRYIFMLFKQPNNVNGSSFTPIKDRPNWGYGTPATGVAKWATENNLELIATNFFFAENV</sequence>
<dbReference type="STRING" id="436907.A7TF95"/>
<dbReference type="HOGENOM" id="CLU_043994_3_1_1"/>
<dbReference type="eggNOG" id="KOG3346">
    <property type="taxonomic scope" value="Eukaryota"/>
</dbReference>
<dbReference type="GeneID" id="5547449"/>
<dbReference type="FunCoup" id="A7TF95">
    <property type="interactions" value="1506"/>
</dbReference>
<dbReference type="GO" id="GO:0046578">
    <property type="term" value="P:regulation of Ras protein signal transduction"/>
    <property type="evidence" value="ECO:0007669"/>
    <property type="project" value="TreeGrafter"/>
</dbReference>
<dbReference type="GO" id="GO:0030162">
    <property type="term" value="P:regulation of proteolysis"/>
    <property type="evidence" value="ECO:0007669"/>
    <property type="project" value="TreeGrafter"/>
</dbReference>
<comment type="similarity">
    <text evidence="1">Belongs to the phosphatidylethanolamine-binding protein family.</text>
</comment>
<dbReference type="Pfam" id="PF01161">
    <property type="entry name" value="PBP"/>
    <property type="match status" value="1"/>
</dbReference>
<dbReference type="PhylomeDB" id="A7TF95"/>
<evidence type="ECO:0008006" key="4">
    <source>
        <dbReference type="Google" id="ProtNLM"/>
    </source>
</evidence>
<dbReference type="OMA" id="NWGYGTP"/>
<dbReference type="MEROPS" id="I51.001"/>
<proteinExistence type="inferred from homology"/>
<dbReference type="KEGG" id="vpo:Kpol_2000p88"/>
<dbReference type="PANTHER" id="PTHR11362">
    <property type="entry name" value="PHOSPHATIDYLETHANOLAMINE-BINDING PROTEIN"/>
    <property type="match status" value="1"/>
</dbReference>
<dbReference type="SUPFAM" id="SSF49777">
    <property type="entry name" value="PEBP-like"/>
    <property type="match status" value="1"/>
</dbReference>
<dbReference type="GO" id="GO:0030414">
    <property type="term" value="F:peptidase inhibitor activity"/>
    <property type="evidence" value="ECO:0007669"/>
    <property type="project" value="TreeGrafter"/>
</dbReference>